<gene>
    <name evidence="5" type="ORF">SEMRO_1532_G280250.1</name>
</gene>
<comment type="subcellular location">
    <subcellularLocation>
        <location evidence="1">Membrane</location>
        <topology evidence="1">Multi-pass membrane protein</topology>
    </subcellularLocation>
</comment>
<dbReference type="AlphaFoldDB" id="A0A9N8HR69"/>
<dbReference type="GO" id="GO:0008320">
    <property type="term" value="F:protein transmembrane transporter activity"/>
    <property type="evidence" value="ECO:0007669"/>
    <property type="project" value="TreeGrafter"/>
</dbReference>
<dbReference type="Pfam" id="PF02466">
    <property type="entry name" value="Tim17"/>
    <property type="match status" value="1"/>
</dbReference>
<organism evidence="5 6">
    <name type="scientific">Seminavis robusta</name>
    <dbReference type="NCBI Taxonomy" id="568900"/>
    <lineage>
        <taxon>Eukaryota</taxon>
        <taxon>Sar</taxon>
        <taxon>Stramenopiles</taxon>
        <taxon>Ochrophyta</taxon>
        <taxon>Bacillariophyta</taxon>
        <taxon>Bacillariophyceae</taxon>
        <taxon>Bacillariophycidae</taxon>
        <taxon>Naviculales</taxon>
        <taxon>Naviculaceae</taxon>
        <taxon>Seminavis</taxon>
    </lineage>
</organism>
<evidence type="ECO:0000256" key="1">
    <source>
        <dbReference type="ARBA" id="ARBA00004141"/>
    </source>
</evidence>
<dbReference type="GO" id="GO:0030150">
    <property type="term" value="P:protein import into mitochondrial matrix"/>
    <property type="evidence" value="ECO:0007669"/>
    <property type="project" value="TreeGrafter"/>
</dbReference>
<comment type="caution">
    <text evidence="5">The sequence shown here is derived from an EMBL/GenBank/DDBJ whole genome shotgun (WGS) entry which is preliminary data.</text>
</comment>
<evidence type="ECO:0000313" key="5">
    <source>
        <dbReference type="EMBL" id="CAB9524393.1"/>
    </source>
</evidence>
<accession>A0A9N8HR69</accession>
<keyword evidence="6" id="KW-1185">Reference proteome</keyword>
<dbReference type="InterPro" id="IPR045238">
    <property type="entry name" value="Tim23-like"/>
</dbReference>
<keyword evidence="2" id="KW-0812">Transmembrane</keyword>
<proteinExistence type="predicted"/>
<sequence length="199" mass="20386">MASDKEFDGDAGAPLPDFSTNIQLQTVAPALGGRSNNPDYLDYDQKGRGVVTTMFANAGAAYVIGIAGGGVYGLRTGLSSTPSSRFRVKLNAVLNHCGRHGSRAGNTLGVFAVMYSLYEGLADNYDFDEKLGLAAVSPAAASFCAPAFAAFMTGATYYAPSGARVAGLAGTIGFGAVGATYAGYSLLGIPYGSQGFLFL</sequence>
<keyword evidence="4" id="KW-0472">Membrane</keyword>
<dbReference type="EMBL" id="CAICTM010001530">
    <property type="protein sequence ID" value="CAB9524393.1"/>
    <property type="molecule type" value="Genomic_DNA"/>
</dbReference>
<dbReference type="PANTHER" id="PTHR15371:SF0">
    <property type="entry name" value="SD19278P"/>
    <property type="match status" value="1"/>
</dbReference>
<dbReference type="OrthoDB" id="159299at2759"/>
<dbReference type="PANTHER" id="PTHR15371">
    <property type="entry name" value="TIM23"/>
    <property type="match status" value="1"/>
</dbReference>
<dbReference type="Proteomes" id="UP001153069">
    <property type="component" value="Unassembled WGS sequence"/>
</dbReference>
<protein>
    <submittedName>
        <fullName evidence="5">Tim17/Tim22/Tim23/Pmp24 family</fullName>
    </submittedName>
</protein>
<keyword evidence="3" id="KW-1133">Transmembrane helix</keyword>
<name>A0A9N8HR69_9STRA</name>
<evidence type="ECO:0000256" key="3">
    <source>
        <dbReference type="ARBA" id="ARBA00022989"/>
    </source>
</evidence>
<evidence type="ECO:0000256" key="4">
    <source>
        <dbReference type="ARBA" id="ARBA00023136"/>
    </source>
</evidence>
<evidence type="ECO:0000256" key="2">
    <source>
        <dbReference type="ARBA" id="ARBA00022692"/>
    </source>
</evidence>
<evidence type="ECO:0000313" key="6">
    <source>
        <dbReference type="Proteomes" id="UP001153069"/>
    </source>
</evidence>
<reference evidence="5" key="1">
    <citation type="submission" date="2020-06" db="EMBL/GenBank/DDBJ databases">
        <authorList>
            <consortium name="Plant Systems Biology data submission"/>
        </authorList>
    </citation>
    <scope>NUCLEOTIDE SEQUENCE</scope>
    <source>
        <strain evidence="5">D6</strain>
    </source>
</reference>
<dbReference type="GO" id="GO:0005744">
    <property type="term" value="C:TIM23 mitochondrial import inner membrane translocase complex"/>
    <property type="evidence" value="ECO:0007669"/>
    <property type="project" value="TreeGrafter"/>
</dbReference>